<dbReference type="Proteomes" id="UP001590950">
    <property type="component" value="Unassembled WGS sequence"/>
</dbReference>
<dbReference type="EMBL" id="JBEFKJ010000032">
    <property type="protein sequence ID" value="KAL2038451.1"/>
    <property type="molecule type" value="Genomic_DNA"/>
</dbReference>
<organism evidence="1 2">
    <name type="scientific">Stereocaulon virgatum</name>
    <dbReference type="NCBI Taxonomy" id="373712"/>
    <lineage>
        <taxon>Eukaryota</taxon>
        <taxon>Fungi</taxon>
        <taxon>Dikarya</taxon>
        <taxon>Ascomycota</taxon>
        <taxon>Pezizomycotina</taxon>
        <taxon>Lecanoromycetes</taxon>
        <taxon>OSLEUM clade</taxon>
        <taxon>Lecanoromycetidae</taxon>
        <taxon>Lecanorales</taxon>
        <taxon>Lecanorineae</taxon>
        <taxon>Stereocaulaceae</taxon>
        <taxon>Stereocaulon</taxon>
    </lineage>
</organism>
<evidence type="ECO:0000313" key="1">
    <source>
        <dbReference type="EMBL" id="KAL2038451.1"/>
    </source>
</evidence>
<keyword evidence="2" id="KW-1185">Reference proteome</keyword>
<name>A0ABR4A0G6_9LECA</name>
<evidence type="ECO:0000313" key="2">
    <source>
        <dbReference type="Proteomes" id="UP001590950"/>
    </source>
</evidence>
<protein>
    <submittedName>
        <fullName evidence="1">Uncharacterized protein</fullName>
    </submittedName>
</protein>
<accession>A0ABR4A0G6</accession>
<gene>
    <name evidence="1" type="ORF">N7G274_008790</name>
</gene>
<comment type="caution">
    <text evidence="1">The sequence shown here is derived from an EMBL/GenBank/DDBJ whole genome shotgun (WGS) entry which is preliminary data.</text>
</comment>
<proteinExistence type="predicted"/>
<reference evidence="1 2" key="1">
    <citation type="submission" date="2024-09" db="EMBL/GenBank/DDBJ databases">
        <title>Rethinking Asexuality: The Enigmatic Case of Functional Sexual Genes in Lepraria (Stereocaulaceae).</title>
        <authorList>
            <person name="Doellman M."/>
            <person name="Sun Y."/>
            <person name="Barcenas-Pena A."/>
            <person name="Lumbsch H.T."/>
            <person name="Grewe F."/>
        </authorList>
    </citation>
    <scope>NUCLEOTIDE SEQUENCE [LARGE SCALE GENOMIC DNA]</scope>
    <source>
        <strain evidence="1 2">Mercado 3170</strain>
    </source>
</reference>
<sequence length="114" mass="12795">MHRAERFQRSCVTGIFIDAKQSLVSCSDETRKPSMLQSELSLVERLNAAIQHTSSITATKSPDPYSCKWYPMVTKGKVYGLKTLPSSRDTSFSPTKVRVDKHHSLSSINAIYTQ</sequence>